<evidence type="ECO:0000313" key="2">
    <source>
        <dbReference type="EMBL" id="VDM66366.1"/>
    </source>
</evidence>
<keyword evidence="3" id="KW-1185">Reference proteome</keyword>
<feature type="compositionally biased region" description="Low complexity" evidence="1">
    <location>
        <begin position="1"/>
        <end position="14"/>
    </location>
</feature>
<proteinExistence type="predicted"/>
<gene>
    <name evidence="2" type="ORF">SVUK_LOCUS1364</name>
</gene>
<evidence type="ECO:0000256" key="1">
    <source>
        <dbReference type="SAM" id="MobiDB-lite"/>
    </source>
</evidence>
<dbReference type="OrthoDB" id="10252077at2759"/>
<organism evidence="2 3">
    <name type="scientific">Strongylus vulgaris</name>
    <name type="common">Blood worm</name>
    <dbReference type="NCBI Taxonomy" id="40348"/>
    <lineage>
        <taxon>Eukaryota</taxon>
        <taxon>Metazoa</taxon>
        <taxon>Ecdysozoa</taxon>
        <taxon>Nematoda</taxon>
        <taxon>Chromadorea</taxon>
        <taxon>Rhabditida</taxon>
        <taxon>Rhabditina</taxon>
        <taxon>Rhabditomorpha</taxon>
        <taxon>Strongyloidea</taxon>
        <taxon>Strongylidae</taxon>
        <taxon>Strongylus</taxon>
    </lineage>
</organism>
<dbReference type="Proteomes" id="UP000270094">
    <property type="component" value="Unassembled WGS sequence"/>
</dbReference>
<accession>A0A3P7IA58</accession>
<evidence type="ECO:0000313" key="3">
    <source>
        <dbReference type="Proteomes" id="UP000270094"/>
    </source>
</evidence>
<reference evidence="2 3" key="1">
    <citation type="submission" date="2018-11" db="EMBL/GenBank/DDBJ databases">
        <authorList>
            <consortium name="Pathogen Informatics"/>
        </authorList>
    </citation>
    <scope>NUCLEOTIDE SEQUENCE [LARGE SCALE GENOMIC DNA]</scope>
</reference>
<feature type="compositionally biased region" description="Low complexity" evidence="1">
    <location>
        <begin position="160"/>
        <end position="174"/>
    </location>
</feature>
<feature type="region of interest" description="Disordered" evidence="1">
    <location>
        <begin position="143"/>
        <end position="178"/>
    </location>
</feature>
<dbReference type="EMBL" id="UYYB01002663">
    <property type="protein sequence ID" value="VDM66366.1"/>
    <property type="molecule type" value="Genomic_DNA"/>
</dbReference>
<feature type="region of interest" description="Disordered" evidence="1">
    <location>
        <begin position="99"/>
        <end position="118"/>
    </location>
</feature>
<protein>
    <submittedName>
        <fullName evidence="2">Uncharacterized protein</fullName>
    </submittedName>
</protein>
<feature type="region of interest" description="Disordered" evidence="1">
    <location>
        <begin position="1"/>
        <end position="37"/>
    </location>
</feature>
<dbReference type="AlphaFoldDB" id="A0A3P7IA58"/>
<sequence length="299" mass="32069">MPLQVSPSSSVSPVNLSGEEGSVNDAESLESSMSTKSVQFEDIDDPLQTALISTTEMYDSMFMDDSTMYHEYHLSSRSGYTFQELRYLDEYMVDSSYSGTDSNVTLTDSRTQADSTEVSAPMAGTPIDLINFSTLLSSELAEAAQNQDSSETGTVMARNTSGSSTTGGKTSSSSFAKLSDEDSNTCEKLLGGKDRDNDKGSNALTTSCVDSGIGGTISTHSELSAFCLSPQPLAESSCPQQSKLAYNVEEQLKSTHDSAPGSFDDDVVSFLDLPLDSPSDHIGDEFFVSKFVLAEQVFR</sequence>
<feature type="compositionally biased region" description="Polar residues" evidence="1">
    <location>
        <begin position="144"/>
        <end position="159"/>
    </location>
</feature>
<name>A0A3P7IA58_STRVU</name>